<reference evidence="2" key="1">
    <citation type="submission" date="2020-02" db="EMBL/GenBank/DDBJ databases">
        <authorList>
            <person name="Meier V. D."/>
        </authorList>
    </citation>
    <scope>NUCLEOTIDE SEQUENCE</scope>
    <source>
        <strain evidence="2">AVDCRST_MAG67</strain>
    </source>
</reference>
<sequence length="60" mass="6383">ARGRLPVRAAATVLDVAGRAGEAPQGARRRGDPRLRAARHVDLLLRPPARNGGPDHMAEL</sequence>
<evidence type="ECO:0000256" key="1">
    <source>
        <dbReference type="SAM" id="MobiDB-lite"/>
    </source>
</evidence>
<accession>A0A6J4SXV9</accession>
<feature type="non-terminal residue" evidence="2">
    <location>
        <position position="60"/>
    </location>
</feature>
<dbReference type="EMBL" id="CADCVQ010000104">
    <property type="protein sequence ID" value="CAA9508113.1"/>
    <property type="molecule type" value="Genomic_DNA"/>
</dbReference>
<feature type="region of interest" description="Disordered" evidence="1">
    <location>
        <begin position="19"/>
        <end position="40"/>
    </location>
</feature>
<dbReference type="AlphaFoldDB" id="A0A6J4SXV9"/>
<organism evidence="2">
    <name type="scientific">uncultured Solirubrobacteraceae bacterium</name>
    <dbReference type="NCBI Taxonomy" id="1162706"/>
    <lineage>
        <taxon>Bacteria</taxon>
        <taxon>Bacillati</taxon>
        <taxon>Actinomycetota</taxon>
        <taxon>Thermoleophilia</taxon>
        <taxon>Solirubrobacterales</taxon>
        <taxon>Solirubrobacteraceae</taxon>
        <taxon>environmental samples</taxon>
    </lineage>
</organism>
<protein>
    <submittedName>
        <fullName evidence="2">Uncharacterized protein</fullName>
    </submittedName>
</protein>
<feature type="compositionally biased region" description="Basic and acidic residues" evidence="1">
    <location>
        <begin position="29"/>
        <end position="40"/>
    </location>
</feature>
<evidence type="ECO:0000313" key="2">
    <source>
        <dbReference type="EMBL" id="CAA9508113.1"/>
    </source>
</evidence>
<proteinExistence type="predicted"/>
<gene>
    <name evidence="2" type="ORF">AVDCRST_MAG67-2553</name>
</gene>
<name>A0A6J4SXV9_9ACTN</name>
<feature type="non-terminal residue" evidence="2">
    <location>
        <position position="1"/>
    </location>
</feature>